<dbReference type="GO" id="GO:0006950">
    <property type="term" value="P:response to stress"/>
    <property type="evidence" value="ECO:0007669"/>
    <property type="project" value="TreeGrafter"/>
</dbReference>
<reference evidence="4" key="1">
    <citation type="submission" date="2018-05" db="EMBL/GenBank/DDBJ databases">
        <title>Azospirillum thermophila sp. nov., a novel isolated from hot spring.</title>
        <authorList>
            <person name="Zhao Z."/>
        </authorList>
    </citation>
    <scope>NUCLEOTIDE SEQUENCE [LARGE SCALE GENOMIC DNA]</scope>
    <source>
        <strain evidence="4">CFH 70021</strain>
    </source>
</reference>
<sequence length="153" mass="16571">MLDGQKGCTMLGLPGRPSVPTAGPADPLAGSPDLTLVIAELCKAQEHLDRVQGVVITALVRCGVLDLTPRQLAILYLLSLQDQQPSKLSKVLFHRDKQIAHHVKQLLARGLVEEYRHSVDRRAKLLHLTPRGLELLRRLGIAEGAARTDGGAA</sequence>
<dbReference type="InterPro" id="IPR000835">
    <property type="entry name" value="HTH_MarR-typ"/>
</dbReference>
<accession>A0A2S2CVG9</accession>
<dbReference type="GO" id="GO:0003700">
    <property type="term" value="F:DNA-binding transcription factor activity"/>
    <property type="evidence" value="ECO:0007669"/>
    <property type="project" value="InterPro"/>
</dbReference>
<dbReference type="Pfam" id="PF13463">
    <property type="entry name" value="HTH_27"/>
    <property type="match status" value="1"/>
</dbReference>
<protein>
    <recommendedName>
        <fullName evidence="2">HTH marR-type domain-containing protein</fullName>
    </recommendedName>
</protein>
<evidence type="ECO:0000259" key="2">
    <source>
        <dbReference type="PROSITE" id="PS50995"/>
    </source>
</evidence>
<dbReference type="OrthoDB" id="961069at2"/>
<keyword evidence="4" id="KW-1185">Reference proteome</keyword>
<dbReference type="EMBL" id="CP029354">
    <property type="protein sequence ID" value="AWK88513.1"/>
    <property type="molecule type" value="Genomic_DNA"/>
</dbReference>
<evidence type="ECO:0000313" key="3">
    <source>
        <dbReference type="EMBL" id="AWK88513.1"/>
    </source>
</evidence>
<feature type="domain" description="HTH marR-type" evidence="2">
    <location>
        <begin position="31"/>
        <end position="153"/>
    </location>
</feature>
<dbReference type="SMART" id="SM00347">
    <property type="entry name" value="HTH_MARR"/>
    <property type="match status" value="1"/>
</dbReference>
<organism evidence="3 4">
    <name type="scientific">Azospirillum thermophilum</name>
    <dbReference type="NCBI Taxonomy" id="2202148"/>
    <lineage>
        <taxon>Bacteria</taxon>
        <taxon>Pseudomonadati</taxon>
        <taxon>Pseudomonadota</taxon>
        <taxon>Alphaproteobacteria</taxon>
        <taxon>Rhodospirillales</taxon>
        <taxon>Azospirillaceae</taxon>
        <taxon>Azospirillum</taxon>
    </lineage>
</organism>
<dbReference type="AlphaFoldDB" id="A0A2S2CVG9"/>
<dbReference type="PANTHER" id="PTHR33164">
    <property type="entry name" value="TRANSCRIPTIONAL REGULATOR, MARR FAMILY"/>
    <property type="match status" value="1"/>
</dbReference>
<feature type="region of interest" description="Disordered" evidence="1">
    <location>
        <begin position="1"/>
        <end position="26"/>
    </location>
</feature>
<dbReference type="InterPro" id="IPR036390">
    <property type="entry name" value="WH_DNA-bd_sf"/>
</dbReference>
<name>A0A2S2CVG9_9PROT</name>
<dbReference type="Gene3D" id="1.10.10.10">
    <property type="entry name" value="Winged helix-like DNA-binding domain superfamily/Winged helix DNA-binding domain"/>
    <property type="match status" value="1"/>
</dbReference>
<evidence type="ECO:0000313" key="4">
    <source>
        <dbReference type="Proteomes" id="UP000245629"/>
    </source>
</evidence>
<dbReference type="InterPro" id="IPR036388">
    <property type="entry name" value="WH-like_DNA-bd_sf"/>
</dbReference>
<dbReference type="Proteomes" id="UP000245629">
    <property type="component" value="Chromosome 3"/>
</dbReference>
<dbReference type="SUPFAM" id="SSF46785">
    <property type="entry name" value="Winged helix' DNA-binding domain"/>
    <property type="match status" value="1"/>
</dbReference>
<evidence type="ECO:0000256" key="1">
    <source>
        <dbReference type="SAM" id="MobiDB-lite"/>
    </source>
</evidence>
<dbReference type="KEGG" id="azz:DEW08_20855"/>
<gene>
    <name evidence="3" type="ORF">DEW08_20855</name>
</gene>
<dbReference type="PROSITE" id="PS50995">
    <property type="entry name" value="HTH_MARR_2"/>
    <property type="match status" value="1"/>
</dbReference>
<dbReference type="PANTHER" id="PTHR33164:SF43">
    <property type="entry name" value="HTH-TYPE TRANSCRIPTIONAL REPRESSOR YETL"/>
    <property type="match status" value="1"/>
</dbReference>
<dbReference type="InterPro" id="IPR039422">
    <property type="entry name" value="MarR/SlyA-like"/>
</dbReference>
<proteinExistence type="predicted"/>